<evidence type="ECO:0000256" key="7">
    <source>
        <dbReference type="ARBA" id="ARBA00023187"/>
    </source>
</evidence>
<keyword evidence="7" id="KW-0508">mRNA splicing</keyword>
<dbReference type="PANTHER" id="PTHR13445:SF3">
    <property type="entry name" value="U5 SMALL NUCLEAR RIBONUCLEOPROTEIN TSSC4"/>
    <property type="match status" value="1"/>
</dbReference>
<evidence type="ECO:0000256" key="5">
    <source>
        <dbReference type="ARBA" id="ARBA00022664"/>
    </source>
</evidence>
<gene>
    <name evidence="12" type="ORF">IFM89_011153</name>
</gene>
<evidence type="ECO:0000256" key="4">
    <source>
        <dbReference type="ARBA" id="ARBA00022490"/>
    </source>
</evidence>
<evidence type="ECO:0000313" key="12">
    <source>
        <dbReference type="EMBL" id="KAF9604871.1"/>
    </source>
</evidence>
<feature type="region of interest" description="Disordered" evidence="11">
    <location>
        <begin position="161"/>
        <end position="182"/>
    </location>
</feature>
<evidence type="ECO:0000256" key="2">
    <source>
        <dbReference type="ARBA" id="ARBA00004496"/>
    </source>
</evidence>
<feature type="compositionally biased region" description="Acidic residues" evidence="11">
    <location>
        <begin position="64"/>
        <end position="73"/>
    </location>
</feature>
<sequence>MSMEESFSVRVDKVFGSLSKPVESSSLWSLTDQEIRKKEWNRERGVDINNNNNCSSSERKNFLDDEDLDDLDDKGDFDIRSSIGLDRTLDNEEEEDEYDKVALGRENTGDRLYMKDITDYGEYLNSYNVLPDSFKDRERDSRANLLAAKIRLKEDEEASGVDTFSDVGQEMPGFVDSPVTEDGGNLKSILKRKETLADSKSRKRVRFDPACKDSSEEELEGTQDSAMINYSMETTTVAEDTCPLPQGMRGIPDHVQNPSKYTHYSFDSSSKVDESSNRQAYSDLFNMIKNSSSIDSQLEPPANLPESVTFIPKKKTDDATTVNQSHNDASKESQREGFAPGIAASEVEENGACAMEEDEPEMTTENSLGQSHKPGRQYRSKARPDDTVS</sequence>
<feature type="region of interest" description="Disordered" evidence="11">
    <location>
        <begin position="41"/>
        <end position="76"/>
    </location>
</feature>
<accession>A0A835LZ85</accession>
<dbReference type="PANTHER" id="PTHR13445">
    <property type="entry name" value="TUMOR SUPPRESSING SUBTRANSFERABLE CANDIDATE 4 TSSC4"/>
    <property type="match status" value="1"/>
</dbReference>
<evidence type="ECO:0000256" key="6">
    <source>
        <dbReference type="ARBA" id="ARBA00022728"/>
    </source>
</evidence>
<dbReference type="GO" id="GO:0008380">
    <property type="term" value="P:RNA splicing"/>
    <property type="evidence" value="ECO:0007669"/>
    <property type="project" value="UniProtKB-KW"/>
</dbReference>
<dbReference type="EMBL" id="JADFTS010000005">
    <property type="protein sequence ID" value="KAF9604871.1"/>
    <property type="molecule type" value="Genomic_DNA"/>
</dbReference>
<keyword evidence="6" id="KW-0747">Spliceosome</keyword>
<feature type="region of interest" description="Disordered" evidence="11">
    <location>
        <begin position="293"/>
        <end position="389"/>
    </location>
</feature>
<evidence type="ECO:0000256" key="1">
    <source>
        <dbReference type="ARBA" id="ARBA00004123"/>
    </source>
</evidence>
<dbReference type="Proteomes" id="UP000631114">
    <property type="component" value="Unassembled WGS sequence"/>
</dbReference>
<proteinExistence type="inferred from homology"/>
<keyword evidence="5" id="KW-0507">mRNA processing</keyword>
<evidence type="ECO:0000256" key="9">
    <source>
        <dbReference type="ARBA" id="ARBA00035304"/>
    </source>
</evidence>
<dbReference type="GO" id="GO:0005681">
    <property type="term" value="C:spliceosomal complex"/>
    <property type="evidence" value="ECO:0007669"/>
    <property type="project" value="UniProtKB-KW"/>
</dbReference>
<evidence type="ECO:0000256" key="3">
    <source>
        <dbReference type="ARBA" id="ARBA00010362"/>
    </source>
</evidence>
<evidence type="ECO:0000256" key="10">
    <source>
        <dbReference type="ARBA" id="ARBA00045970"/>
    </source>
</evidence>
<name>A0A835LZ85_9MAGN</name>
<evidence type="ECO:0000256" key="11">
    <source>
        <dbReference type="SAM" id="MobiDB-lite"/>
    </source>
</evidence>
<comment type="subcellular location">
    <subcellularLocation>
        <location evidence="2">Cytoplasm</location>
    </subcellularLocation>
    <subcellularLocation>
        <location evidence="1">Nucleus</location>
    </subcellularLocation>
</comment>
<keyword evidence="8" id="KW-0539">Nucleus</keyword>
<comment type="function">
    <text evidence="10">Protein associated with the U5 snRNP, during its maturation and its post-splicing recycling and which is required for spliceosomal tri-snRNP complex assembly in the nucleus. Has a molecular sequestering activity and transiently hinders SNRNP200 binding sites for constitutive splicing factors that intervene later during the assembly of the spliceosome and splicing. Together with its molecular sequestering activity, may also function as a molecular adapter and placeholder, coordinating the assembly of the U5 snRNP and its association with the U4/U6 di-snRNP.</text>
</comment>
<keyword evidence="4" id="KW-0963">Cytoplasm</keyword>
<comment type="similarity">
    <text evidence="3">Belongs to the TSSC4 family.</text>
</comment>
<comment type="caution">
    <text evidence="12">The sequence shown here is derived from an EMBL/GenBank/DDBJ whole genome shotgun (WGS) entry which is preliminary data.</text>
</comment>
<evidence type="ECO:0000313" key="13">
    <source>
        <dbReference type="Proteomes" id="UP000631114"/>
    </source>
</evidence>
<organism evidence="12 13">
    <name type="scientific">Coptis chinensis</name>
    <dbReference type="NCBI Taxonomy" id="261450"/>
    <lineage>
        <taxon>Eukaryota</taxon>
        <taxon>Viridiplantae</taxon>
        <taxon>Streptophyta</taxon>
        <taxon>Embryophyta</taxon>
        <taxon>Tracheophyta</taxon>
        <taxon>Spermatophyta</taxon>
        <taxon>Magnoliopsida</taxon>
        <taxon>Ranunculales</taxon>
        <taxon>Ranunculaceae</taxon>
        <taxon>Coptidoideae</taxon>
        <taxon>Coptis</taxon>
    </lineage>
</organism>
<evidence type="ECO:0000256" key="8">
    <source>
        <dbReference type="ARBA" id="ARBA00023242"/>
    </source>
</evidence>
<dbReference type="AlphaFoldDB" id="A0A835LZ85"/>
<dbReference type="GO" id="GO:0006397">
    <property type="term" value="P:mRNA processing"/>
    <property type="evidence" value="ECO:0007669"/>
    <property type="project" value="UniProtKB-KW"/>
</dbReference>
<protein>
    <recommendedName>
        <fullName evidence="9">U5 small nuclear ribonucleoprotein TSSC4</fullName>
    </recommendedName>
</protein>
<dbReference type="InterPro" id="IPR029338">
    <property type="entry name" value="TSSC4"/>
</dbReference>
<reference evidence="12 13" key="1">
    <citation type="submission" date="2020-10" db="EMBL/GenBank/DDBJ databases">
        <title>The Coptis chinensis genome and diversification of protoberbering-type alkaloids.</title>
        <authorList>
            <person name="Wang B."/>
            <person name="Shu S."/>
            <person name="Song C."/>
            <person name="Liu Y."/>
        </authorList>
    </citation>
    <scope>NUCLEOTIDE SEQUENCE [LARGE SCALE GENOMIC DNA]</scope>
    <source>
        <strain evidence="12">HL-2020</strain>
        <tissue evidence="12">Leaf</tissue>
    </source>
</reference>
<keyword evidence="13" id="KW-1185">Reference proteome</keyword>
<dbReference type="OrthoDB" id="1906282at2759"/>
<dbReference type="GO" id="GO:0005737">
    <property type="term" value="C:cytoplasm"/>
    <property type="evidence" value="ECO:0007669"/>
    <property type="project" value="UniProtKB-SubCell"/>
</dbReference>